<organism evidence="1 2">
    <name type="scientific">Cohaesibacter gelatinilyticus</name>
    <dbReference type="NCBI Taxonomy" id="372072"/>
    <lineage>
        <taxon>Bacteria</taxon>
        <taxon>Pseudomonadati</taxon>
        <taxon>Pseudomonadota</taxon>
        <taxon>Alphaproteobacteria</taxon>
        <taxon>Hyphomicrobiales</taxon>
        <taxon>Cohaesibacteraceae</taxon>
    </lineage>
</organism>
<dbReference type="EMBL" id="OBEL01000001">
    <property type="protein sequence ID" value="SNZ05209.1"/>
    <property type="molecule type" value="Genomic_DNA"/>
</dbReference>
<dbReference type="AlphaFoldDB" id="A0A285N712"/>
<accession>A0A285N712</accession>
<keyword evidence="2" id="KW-1185">Reference proteome</keyword>
<name>A0A285N712_9HYPH</name>
<dbReference type="RefSeq" id="WP_097151431.1">
    <property type="nucleotide sequence ID" value="NZ_OBEL01000001.1"/>
</dbReference>
<sequence>MQTKPVRPHILSESDLRIALQALSEQNGQPKDIIADLLDRYIVDLDLLAQLYSATNASTAALAVPTSEAA</sequence>
<evidence type="ECO:0000313" key="2">
    <source>
        <dbReference type="Proteomes" id="UP000219439"/>
    </source>
</evidence>
<evidence type="ECO:0000313" key="1">
    <source>
        <dbReference type="EMBL" id="SNZ05209.1"/>
    </source>
</evidence>
<gene>
    <name evidence="1" type="ORF">SAMN06265368_0061</name>
</gene>
<proteinExistence type="predicted"/>
<dbReference type="Proteomes" id="UP000219439">
    <property type="component" value="Unassembled WGS sequence"/>
</dbReference>
<reference evidence="1 2" key="1">
    <citation type="submission" date="2017-09" db="EMBL/GenBank/DDBJ databases">
        <authorList>
            <person name="Ehlers B."/>
            <person name="Leendertz F.H."/>
        </authorList>
    </citation>
    <scope>NUCLEOTIDE SEQUENCE [LARGE SCALE GENOMIC DNA]</scope>
    <source>
        <strain evidence="1 2">DSM 18289</strain>
    </source>
</reference>
<protein>
    <submittedName>
        <fullName evidence="1">Uncharacterized protein</fullName>
    </submittedName>
</protein>